<feature type="region of interest" description="Disordered" evidence="1">
    <location>
        <begin position="25"/>
        <end position="54"/>
    </location>
</feature>
<reference evidence="2" key="1">
    <citation type="submission" date="2022-08" db="EMBL/GenBank/DDBJ databases">
        <title>Novel sulfate-reducing endosymbionts in the free-living metamonad Anaeramoeba.</title>
        <authorList>
            <person name="Jerlstrom-Hultqvist J."/>
            <person name="Cepicka I."/>
            <person name="Gallot-Lavallee L."/>
            <person name="Salas-Leiva D."/>
            <person name="Curtis B.A."/>
            <person name="Zahonova K."/>
            <person name="Pipaliya S."/>
            <person name="Dacks J."/>
            <person name="Roger A.J."/>
        </authorList>
    </citation>
    <scope>NUCLEOTIDE SEQUENCE</scope>
    <source>
        <strain evidence="2">Schooner1</strain>
    </source>
</reference>
<keyword evidence="3" id="KW-1185">Reference proteome</keyword>
<dbReference type="Proteomes" id="UP001150062">
    <property type="component" value="Unassembled WGS sequence"/>
</dbReference>
<feature type="region of interest" description="Disordered" evidence="1">
    <location>
        <begin position="209"/>
        <end position="241"/>
    </location>
</feature>
<comment type="caution">
    <text evidence="2">The sequence shown here is derived from an EMBL/GenBank/DDBJ whole genome shotgun (WGS) entry which is preliminary data.</text>
</comment>
<feature type="compositionally biased region" description="Low complexity" evidence="1">
    <location>
        <begin position="209"/>
        <end position="219"/>
    </location>
</feature>
<gene>
    <name evidence="2" type="ORF">M0813_22121</name>
</gene>
<organism evidence="2 3">
    <name type="scientific">Anaeramoeba flamelloides</name>
    <dbReference type="NCBI Taxonomy" id="1746091"/>
    <lineage>
        <taxon>Eukaryota</taxon>
        <taxon>Metamonada</taxon>
        <taxon>Anaeramoebidae</taxon>
        <taxon>Anaeramoeba</taxon>
    </lineage>
</organism>
<protein>
    <submittedName>
        <fullName evidence="2">Uncharacterized protein</fullName>
    </submittedName>
</protein>
<evidence type="ECO:0000256" key="1">
    <source>
        <dbReference type="SAM" id="MobiDB-lite"/>
    </source>
</evidence>
<feature type="compositionally biased region" description="Basic and acidic residues" evidence="1">
    <location>
        <begin position="220"/>
        <end position="241"/>
    </location>
</feature>
<proteinExistence type="predicted"/>
<evidence type="ECO:0000313" key="3">
    <source>
        <dbReference type="Proteomes" id="UP001150062"/>
    </source>
</evidence>
<evidence type="ECO:0000313" key="2">
    <source>
        <dbReference type="EMBL" id="KAJ6243682.1"/>
    </source>
</evidence>
<accession>A0ABQ8YGF5</accession>
<dbReference type="EMBL" id="JAOAOG010000168">
    <property type="protein sequence ID" value="KAJ6243682.1"/>
    <property type="molecule type" value="Genomic_DNA"/>
</dbReference>
<name>A0ABQ8YGF5_9EUKA</name>
<sequence length="398" mass="46628">MDFPNKRTFDQLEPLSREFSGNAKHYSQKFMNNRNHTNKKKRINDSEAKRKQQKPLGPISYQTDLLLKISKAFGKDFSLTLPQKIIEIYVPHSFANRNNQGIKKRKVFGNEKYLIRSDVFAIAVHSGKFLPETTKTYDLGIFLTLRFHYGTHLPARLGVQNGIRPMFAPQKKGLLVSVECARIAKSIKEISSLISIDQLKDQIINTNNSKNKIQNNENNLKNEKEKEKENENEKEKEEKQQEIRIDINALKKNPPKKITDKPLHNICTHKKKTNSFSVHKICFSLSNDPCLSYEFDGNFGNKLFSHLLTQVLYLETSHHRYELSMISKGNYKFARVKRPLTQTQRRMVYQKNIPLNQKNIEIIHRNFKMDKISFNEQFAQFGKYKIVPKKFFFMKILN</sequence>